<dbReference type="GO" id="GO:0000976">
    <property type="term" value="F:transcription cis-regulatory region binding"/>
    <property type="evidence" value="ECO:0007669"/>
    <property type="project" value="TreeGrafter"/>
</dbReference>
<keyword evidence="6" id="KW-0238">DNA-binding</keyword>
<protein>
    <submittedName>
        <fullName evidence="10">Transcriptional repressor</fullName>
    </submittedName>
</protein>
<keyword evidence="11" id="KW-1185">Reference proteome</keyword>
<keyword evidence="4 8" id="KW-0862">Zinc</keyword>
<evidence type="ECO:0000256" key="9">
    <source>
        <dbReference type="PIRSR" id="PIRSR602481-2"/>
    </source>
</evidence>
<dbReference type="CDD" id="cd07153">
    <property type="entry name" value="Fur_like"/>
    <property type="match status" value="1"/>
</dbReference>
<dbReference type="STRING" id="870242.cpu_17850"/>
<comment type="cofactor">
    <cofactor evidence="9">
        <name>Mn(2+)</name>
        <dbReference type="ChEBI" id="CHEBI:29035"/>
    </cofactor>
    <cofactor evidence="9">
        <name>Fe(2+)</name>
        <dbReference type="ChEBI" id="CHEBI:29033"/>
    </cofactor>
    <text evidence="9">Binds 1 Mn(2+) or Fe(2+) ion per subunit.</text>
</comment>
<dbReference type="Gene3D" id="3.30.1490.190">
    <property type="match status" value="1"/>
</dbReference>
<dbReference type="Proteomes" id="UP000187485">
    <property type="component" value="Unassembled WGS sequence"/>
</dbReference>
<dbReference type="PANTHER" id="PTHR33202:SF7">
    <property type="entry name" value="FERRIC UPTAKE REGULATION PROTEIN"/>
    <property type="match status" value="1"/>
</dbReference>
<feature type="binding site" evidence="8">
    <location>
        <position position="141"/>
    </location>
    <ligand>
        <name>Zn(2+)</name>
        <dbReference type="ChEBI" id="CHEBI:29105"/>
    </ligand>
</feature>
<proteinExistence type="inferred from homology"/>
<keyword evidence="9" id="KW-0408">Iron</keyword>
<dbReference type="Gene3D" id="1.10.10.10">
    <property type="entry name" value="Winged helix-like DNA-binding domain superfamily/Winged helix DNA-binding domain"/>
    <property type="match status" value="1"/>
</dbReference>
<evidence type="ECO:0000256" key="4">
    <source>
        <dbReference type="ARBA" id="ARBA00022833"/>
    </source>
</evidence>
<dbReference type="PANTHER" id="PTHR33202">
    <property type="entry name" value="ZINC UPTAKE REGULATION PROTEIN"/>
    <property type="match status" value="1"/>
</dbReference>
<comment type="caution">
    <text evidence="10">The sequence shown here is derived from an EMBL/GenBank/DDBJ whole genome shotgun (WGS) entry which is preliminary data.</text>
</comment>
<feature type="binding site" evidence="9">
    <location>
        <position position="133"/>
    </location>
    <ligand>
        <name>Fe cation</name>
        <dbReference type="ChEBI" id="CHEBI:24875"/>
    </ligand>
</feature>
<dbReference type="GO" id="GO:0008270">
    <property type="term" value="F:zinc ion binding"/>
    <property type="evidence" value="ECO:0007669"/>
    <property type="project" value="TreeGrafter"/>
</dbReference>
<dbReference type="GO" id="GO:0003700">
    <property type="term" value="F:DNA-binding transcription factor activity"/>
    <property type="evidence" value="ECO:0007669"/>
    <property type="project" value="InterPro"/>
</dbReference>
<sequence length="152" mass="17714">MENIISQVGKMLRDSDYKLTPQREEILRVLIENQDKHLSAEEILGLVKEKAPEVGLATVYRTLEILYSLGLVHCMDFGDGRKRYEFELLDTRAHQHHHLICLRCGKIEEIEEDLLEELEREVYRSKGFTVTNHQLKIYGFCKNCAPKLEGEI</sequence>
<dbReference type="Pfam" id="PF01475">
    <property type="entry name" value="FUR"/>
    <property type="match status" value="1"/>
</dbReference>
<dbReference type="EMBL" id="BDJK01000039">
    <property type="protein sequence ID" value="GAV23275.1"/>
    <property type="molecule type" value="Genomic_DNA"/>
</dbReference>
<evidence type="ECO:0000256" key="2">
    <source>
        <dbReference type="ARBA" id="ARBA00022491"/>
    </source>
</evidence>
<evidence type="ECO:0000256" key="8">
    <source>
        <dbReference type="PIRSR" id="PIRSR602481-1"/>
    </source>
</evidence>
<evidence type="ECO:0000256" key="5">
    <source>
        <dbReference type="ARBA" id="ARBA00023015"/>
    </source>
</evidence>
<evidence type="ECO:0000256" key="1">
    <source>
        <dbReference type="ARBA" id="ARBA00007957"/>
    </source>
</evidence>
<feature type="binding site" evidence="8">
    <location>
        <position position="104"/>
    </location>
    <ligand>
        <name>Zn(2+)</name>
        <dbReference type="ChEBI" id="CHEBI:29105"/>
    </ligand>
</feature>
<evidence type="ECO:0000256" key="3">
    <source>
        <dbReference type="ARBA" id="ARBA00022723"/>
    </source>
</evidence>
<dbReference type="GO" id="GO:1900376">
    <property type="term" value="P:regulation of secondary metabolite biosynthetic process"/>
    <property type="evidence" value="ECO:0007669"/>
    <property type="project" value="TreeGrafter"/>
</dbReference>
<feature type="binding site" evidence="9">
    <location>
        <position position="116"/>
    </location>
    <ligand>
        <name>Fe cation</name>
        <dbReference type="ChEBI" id="CHEBI:24875"/>
    </ligand>
</feature>
<dbReference type="FunFam" id="1.10.10.10:FF:000051">
    <property type="entry name" value="Fur family transcriptional regulator"/>
    <property type="match status" value="1"/>
</dbReference>
<reference evidence="11" key="1">
    <citation type="submission" date="2016-12" db="EMBL/GenBank/DDBJ databases">
        <title>Draft Genome Sequences od Carboxydothermus pertinax and islandicus, Hydrogenogenic Carboxydotrophic Bacteria.</title>
        <authorList>
            <person name="Fukuyama Y."/>
            <person name="Ohmae K."/>
            <person name="Yoneda Y."/>
            <person name="Yoshida T."/>
            <person name="Sako Y."/>
        </authorList>
    </citation>
    <scope>NUCLEOTIDE SEQUENCE [LARGE SCALE GENOMIC DNA]</scope>
    <source>
        <strain evidence="11">Ug1</strain>
    </source>
</reference>
<dbReference type="RefSeq" id="WP_075859714.1">
    <property type="nucleotide sequence ID" value="NZ_BDJK01000039.1"/>
</dbReference>
<dbReference type="InterPro" id="IPR036388">
    <property type="entry name" value="WH-like_DNA-bd_sf"/>
</dbReference>
<dbReference type="InterPro" id="IPR036390">
    <property type="entry name" value="WH_DNA-bd_sf"/>
</dbReference>
<dbReference type="GO" id="GO:0045892">
    <property type="term" value="P:negative regulation of DNA-templated transcription"/>
    <property type="evidence" value="ECO:0007669"/>
    <property type="project" value="TreeGrafter"/>
</dbReference>
<accession>A0A1L8CWF6</accession>
<keyword evidence="2" id="KW-0678">Repressor</keyword>
<evidence type="ECO:0000313" key="10">
    <source>
        <dbReference type="EMBL" id="GAV23275.1"/>
    </source>
</evidence>
<dbReference type="AlphaFoldDB" id="A0A1L8CWF6"/>
<comment type="cofactor">
    <cofactor evidence="8">
        <name>Zn(2+)</name>
        <dbReference type="ChEBI" id="CHEBI:29105"/>
    </cofactor>
    <text evidence="8">Binds 1 zinc ion per subunit.</text>
</comment>
<gene>
    <name evidence="10" type="ORF">cpu_17850</name>
</gene>
<keyword evidence="7" id="KW-0804">Transcription</keyword>
<dbReference type="SUPFAM" id="SSF46785">
    <property type="entry name" value="Winged helix' DNA-binding domain"/>
    <property type="match status" value="1"/>
</dbReference>
<feature type="binding site" evidence="8">
    <location>
        <position position="144"/>
    </location>
    <ligand>
        <name>Zn(2+)</name>
        <dbReference type="ChEBI" id="CHEBI:29105"/>
    </ligand>
</feature>
<organism evidence="10 11">
    <name type="scientific">Carboxydothermus pertinax</name>
    <dbReference type="NCBI Taxonomy" id="870242"/>
    <lineage>
        <taxon>Bacteria</taxon>
        <taxon>Bacillati</taxon>
        <taxon>Bacillota</taxon>
        <taxon>Clostridia</taxon>
        <taxon>Thermoanaerobacterales</taxon>
        <taxon>Thermoanaerobacteraceae</taxon>
        <taxon>Carboxydothermus</taxon>
    </lineage>
</organism>
<evidence type="ECO:0000256" key="7">
    <source>
        <dbReference type="ARBA" id="ARBA00023163"/>
    </source>
</evidence>
<keyword evidence="3 8" id="KW-0479">Metal-binding</keyword>
<name>A0A1L8CWF6_9THEO</name>
<dbReference type="InterPro" id="IPR043135">
    <property type="entry name" value="Fur_C"/>
</dbReference>
<dbReference type="InterPro" id="IPR002481">
    <property type="entry name" value="FUR"/>
</dbReference>
<evidence type="ECO:0000313" key="11">
    <source>
        <dbReference type="Proteomes" id="UP000187485"/>
    </source>
</evidence>
<dbReference type="OrthoDB" id="8659436at2"/>
<evidence type="ECO:0000256" key="6">
    <source>
        <dbReference type="ARBA" id="ARBA00023125"/>
    </source>
</evidence>
<keyword evidence="5" id="KW-0805">Transcription regulation</keyword>
<comment type="similarity">
    <text evidence="1">Belongs to the Fur family.</text>
</comment>
<feature type="binding site" evidence="8">
    <location>
        <position position="101"/>
    </location>
    <ligand>
        <name>Zn(2+)</name>
        <dbReference type="ChEBI" id="CHEBI:29105"/>
    </ligand>
</feature>